<dbReference type="EMBL" id="JACIGK010000010">
    <property type="protein sequence ID" value="MBB4265985.1"/>
    <property type="molecule type" value="Genomic_DNA"/>
</dbReference>
<gene>
    <name evidence="4" type="ORF">GGD89_001611</name>
</gene>
<feature type="transmembrane region" description="Helical" evidence="3">
    <location>
        <begin position="198"/>
        <end position="218"/>
    </location>
</feature>
<feature type="coiled-coil region" evidence="1">
    <location>
        <begin position="587"/>
        <end position="614"/>
    </location>
</feature>
<reference evidence="4 5" key="1">
    <citation type="submission" date="2020-08" db="EMBL/GenBank/DDBJ databases">
        <title>Genome sequencing of Purple Non-Sulfur Bacteria from various extreme environments.</title>
        <authorList>
            <person name="Mayer M."/>
        </authorList>
    </citation>
    <scope>NUCLEOTIDE SEQUENCE [LARGE SCALE GENOMIC DNA]</scope>
    <source>
        <strain evidence="4 5">JA131</strain>
    </source>
</reference>
<keyword evidence="5" id="KW-1185">Reference proteome</keyword>
<proteinExistence type="predicted"/>
<feature type="transmembrane region" description="Helical" evidence="3">
    <location>
        <begin position="238"/>
        <end position="257"/>
    </location>
</feature>
<feature type="compositionally biased region" description="Low complexity" evidence="2">
    <location>
        <begin position="40"/>
        <end position="57"/>
    </location>
</feature>
<keyword evidence="3" id="KW-0812">Transmembrane</keyword>
<feature type="coiled-coil region" evidence="1">
    <location>
        <begin position="926"/>
        <end position="953"/>
    </location>
</feature>
<dbReference type="AlphaFoldDB" id="A0A7W6W9C8"/>
<accession>A0A7W6W9C8</accession>
<evidence type="ECO:0000313" key="4">
    <source>
        <dbReference type="EMBL" id="MBB4265985.1"/>
    </source>
</evidence>
<evidence type="ECO:0000313" key="5">
    <source>
        <dbReference type="Proteomes" id="UP000554286"/>
    </source>
</evidence>
<protein>
    <submittedName>
        <fullName evidence="4">Putative nucleic acid-binding Zn-ribbon protein</fullName>
    </submittedName>
</protein>
<feature type="region of interest" description="Disordered" evidence="2">
    <location>
        <begin position="1"/>
        <end position="180"/>
    </location>
</feature>
<name>A0A7W6W9C8_9PROT</name>
<dbReference type="Proteomes" id="UP000554286">
    <property type="component" value="Unassembled WGS sequence"/>
</dbReference>
<evidence type="ECO:0000256" key="2">
    <source>
        <dbReference type="SAM" id="MobiDB-lite"/>
    </source>
</evidence>
<keyword evidence="3" id="KW-1133">Transmembrane helix</keyword>
<sequence length="1075" mass="115592">MATREIDPEDETPTGAAFRQWGDKTGRTRVKGTAVESPRSRSASTSTRESTSSWLSRLRAEGSQTDGLEAGEVNGTGSPGGATSDAGVAAASPAPDTGAPVTRLDLAANDRATSTPPAHEGGGAAVSKATTTTEDAPSRADAGVSSRVRPAEAATEDGVRPGPWPAEAGDVYPPPPLPPPLPPLPPDPPMAMPRAIEWPWWVGGGVSLFWLAFFSLYFQQSVGWSNLFMLLPHEFGGFAAGAFFPVALALALAAVLTRDGRYGREALVLRDQLRKLSYPTDSARTQMNEVARSLTEQARMLTDASRQALAEARQVRDGLSTEVVALNALSEKFREDVAQVIRDAESQVYGLEEATERAVTRGRDAGHTLEKQGATLSDAAEKLVSQTRVLDENLRKHVQELTLAGQQAREHGNSLTSVNDAIARSVREGRSVGEEVSGLLRDLDEHLRGQQNDLEGLRGRWEKTSRQVLDDMGQQSKTVDQLVERMMSRAQVIEDTIGRQSDALMGASDQSMARLKEMEGVFTRRVLAMNTSVDEATGKLSDASLVVAQRGQEAAVATSSATDTLERASGTLDETLRALSTAVQRAEQRARDAAGAVKEQVESLESNTTEANRQAGFIREAIEAQTQELHDGATLIGTQVELVQSALTQQARHLGDAANTAAARIQDTVESLRARLGELSGVSRQVNADLESVGAGLMKHAETLEEAGQRSLDYTRAASEAVQGETGHLQEVVAKVHEALEGLEQTLAARNMAITLATETADKQFGDVARLLDSKVKDLGETSERATGHLQSVAGSLDDHVVMVESVTGRSTGRIREMGDALEQQARMFEEVTGRGLSQATVAGNRLRQSTEGIQAAADKAAETVRGAASILGGALEEADERAHALVPVVESAVASIRQEVNTLGLTGEKITEVTHRAGSEFSRQAQGLVTAADSAEERAKALRLEMERAEVATFLHQASFMIERLESAAVDIARIFNPVRDEELWRRYQKGDHGVFLRHLARVMTVKQHGAVREAFETDREFRGYVTSFITDYESLLDQTQQTARADILTALFVGSDLGKVYLVLAKALGRLDG</sequence>
<keyword evidence="3" id="KW-0472">Membrane</keyword>
<evidence type="ECO:0000256" key="1">
    <source>
        <dbReference type="SAM" id="Coils"/>
    </source>
</evidence>
<dbReference type="RefSeq" id="WP_184043908.1">
    <property type="nucleotide sequence ID" value="NZ_JACIGK010000010.1"/>
</dbReference>
<keyword evidence="1" id="KW-0175">Coiled coil</keyword>
<comment type="caution">
    <text evidence="4">The sequence shown here is derived from an EMBL/GenBank/DDBJ whole genome shotgun (WGS) entry which is preliminary data.</text>
</comment>
<organism evidence="4 5">
    <name type="scientific">Roseospira visakhapatnamensis</name>
    <dbReference type="NCBI Taxonomy" id="390880"/>
    <lineage>
        <taxon>Bacteria</taxon>
        <taxon>Pseudomonadati</taxon>
        <taxon>Pseudomonadota</taxon>
        <taxon>Alphaproteobacteria</taxon>
        <taxon>Rhodospirillales</taxon>
        <taxon>Rhodospirillaceae</taxon>
        <taxon>Roseospira</taxon>
    </lineage>
</organism>
<evidence type="ECO:0000256" key="3">
    <source>
        <dbReference type="SAM" id="Phobius"/>
    </source>
</evidence>